<dbReference type="GO" id="GO:0031119">
    <property type="term" value="P:tRNA pseudouridine synthesis"/>
    <property type="evidence" value="ECO:0007669"/>
    <property type="project" value="InterPro"/>
</dbReference>
<proteinExistence type="inferred from homology"/>
<keyword evidence="4" id="KW-0507">mRNA processing</keyword>
<dbReference type="InterPro" id="IPR020094">
    <property type="entry name" value="TruA/RsuA/RluB/E/F_N"/>
</dbReference>
<name>A0A813WBT6_ADIRI</name>
<evidence type="ECO:0000256" key="5">
    <source>
        <dbReference type="ARBA" id="ARBA00022694"/>
    </source>
</evidence>
<dbReference type="NCBIfam" id="TIGR00071">
    <property type="entry name" value="hisT_truA"/>
    <property type="match status" value="1"/>
</dbReference>
<feature type="compositionally biased region" description="Basic and acidic residues" evidence="20">
    <location>
        <begin position="45"/>
        <end position="54"/>
    </location>
</feature>
<evidence type="ECO:0000256" key="7">
    <source>
        <dbReference type="ARBA" id="ARBA00023242"/>
    </source>
</evidence>
<evidence type="ECO:0000256" key="19">
    <source>
        <dbReference type="PIRSR" id="PIRSR641708-2"/>
    </source>
</evidence>
<comment type="similarity">
    <text evidence="3">Belongs to the tRNA pseudouridine synthase TruA family.</text>
</comment>
<dbReference type="Proteomes" id="UP000663852">
    <property type="component" value="Unassembled WGS sequence"/>
</dbReference>
<dbReference type="AlphaFoldDB" id="A0A813WBT6"/>
<dbReference type="FunFam" id="3.30.70.580:FF:000002">
    <property type="entry name" value="tRNA pseudouridine synthase"/>
    <property type="match status" value="1"/>
</dbReference>
<comment type="subcellular location">
    <subcellularLocation>
        <location evidence="2">Nucleus</location>
    </subcellularLocation>
</comment>
<dbReference type="OrthoDB" id="10256309at2759"/>
<evidence type="ECO:0000256" key="14">
    <source>
        <dbReference type="ARBA" id="ARBA00075153"/>
    </source>
</evidence>
<dbReference type="FunFam" id="3.30.70.660:FF:000002">
    <property type="entry name" value="tRNA pseudouridine synthase"/>
    <property type="match status" value="1"/>
</dbReference>
<gene>
    <name evidence="22" type="ORF">EDS130_LOCUS7403</name>
</gene>
<evidence type="ECO:0000256" key="8">
    <source>
        <dbReference type="ARBA" id="ARBA00036943"/>
    </source>
</evidence>
<evidence type="ECO:0000256" key="17">
    <source>
        <dbReference type="ARBA" id="ARBA00081344"/>
    </source>
</evidence>
<protein>
    <recommendedName>
        <fullName evidence="13">Pseudouridylate synthase 1 homolog</fullName>
        <ecNumber evidence="12">5.4.99.12</ecNumber>
    </recommendedName>
    <alternativeName>
        <fullName evidence="14">tRNA pseudouridine synthase 1</fullName>
    </alternativeName>
    <alternativeName>
        <fullName evidence="17">tRNA pseudouridine(38-40) synthase</fullName>
    </alternativeName>
    <alternativeName>
        <fullName evidence="15">tRNA pseudouridylate synthase I</fullName>
    </alternativeName>
    <alternativeName>
        <fullName evidence="16">tRNA-uridine isomerase I</fullName>
    </alternativeName>
</protein>
<evidence type="ECO:0000256" key="16">
    <source>
        <dbReference type="ARBA" id="ARBA00080849"/>
    </source>
</evidence>
<dbReference type="EC" id="5.4.99.12" evidence="12"/>
<dbReference type="Gene3D" id="3.30.70.580">
    <property type="entry name" value="Pseudouridine synthase I, catalytic domain, N-terminal subdomain"/>
    <property type="match status" value="1"/>
</dbReference>
<dbReference type="InterPro" id="IPR020095">
    <property type="entry name" value="PsdUridine_synth_TruA_C"/>
</dbReference>
<feature type="binding site" evidence="19">
    <location>
        <position position="196"/>
    </location>
    <ligand>
        <name>substrate</name>
    </ligand>
</feature>
<keyword evidence="6" id="KW-0413">Isomerase</keyword>
<comment type="catalytic activity">
    <reaction evidence="8">
        <text>a uridine in tRNA = a pseudouridine in tRNA</text>
        <dbReference type="Rhea" id="RHEA:54572"/>
        <dbReference type="Rhea" id="RHEA-COMP:13339"/>
        <dbReference type="Rhea" id="RHEA-COMP:13934"/>
        <dbReference type="ChEBI" id="CHEBI:65314"/>
        <dbReference type="ChEBI" id="CHEBI:65315"/>
    </reaction>
</comment>
<evidence type="ECO:0000256" key="3">
    <source>
        <dbReference type="ARBA" id="ARBA00009375"/>
    </source>
</evidence>
<dbReference type="GO" id="GO:0160147">
    <property type="term" value="F:tRNA pseudouridine(38-40) synthase activity"/>
    <property type="evidence" value="ECO:0007669"/>
    <property type="project" value="UniProtKB-EC"/>
</dbReference>
<evidence type="ECO:0000256" key="6">
    <source>
        <dbReference type="ARBA" id="ARBA00023235"/>
    </source>
</evidence>
<comment type="subunit">
    <text evidence="11">Monomer. Forms a complex with RARG and the SRA1 RNA in the nucleus.</text>
</comment>
<dbReference type="PANTHER" id="PTHR11142">
    <property type="entry name" value="PSEUDOURIDYLATE SYNTHASE"/>
    <property type="match status" value="1"/>
</dbReference>
<evidence type="ECO:0000256" key="4">
    <source>
        <dbReference type="ARBA" id="ARBA00022664"/>
    </source>
</evidence>
<evidence type="ECO:0000256" key="18">
    <source>
        <dbReference type="PIRSR" id="PIRSR641708-1"/>
    </source>
</evidence>
<comment type="caution">
    <text evidence="22">The sequence shown here is derived from an EMBL/GenBank/DDBJ whole genome shotgun (WGS) entry which is preliminary data.</text>
</comment>
<feature type="active site" description="Nucleophile" evidence="18">
    <location>
        <position position="141"/>
    </location>
</feature>
<evidence type="ECO:0000256" key="20">
    <source>
        <dbReference type="SAM" id="MobiDB-lite"/>
    </source>
</evidence>
<evidence type="ECO:0000256" key="12">
    <source>
        <dbReference type="ARBA" id="ARBA00066509"/>
    </source>
</evidence>
<feature type="region of interest" description="Disordered" evidence="20">
    <location>
        <begin position="28"/>
        <end position="65"/>
    </location>
</feature>
<evidence type="ECO:0000313" key="23">
    <source>
        <dbReference type="Proteomes" id="UP000663852"/>
    </source>
</evidence>
<evidence type="ECO:0000313" key="22">
    <source>
        <dbReference type="EMBL" id="CAF0852803.1"/>
    </source>
</evidence>
<evidence type="ECO:0000256" key="1">
    <source>
        <dbReference type="ARBA" id="ARBA00001166"/>
    </source>
</evidence>
<evidence type="ECO:0000256" key="2">
    <source>
        <dbReference type="ARBA" id="ARBA00004123"/>
    </source>
</evidence>
<reference evidence="22" key="1">
    <citation type="submission" date="2021-02" db="EMBL/GenBank/DDBJ databases">
        <authorList>
            <person name="Nowell W R."/>
        </authorList>
    </citation>
    <scope>NUCLEOTIDE SEQUENCE</scope>
</reference>
<evidence type="ECO:0000256" key="9">
    <source>
        <dbReference type="ARBA" id="ARBA00052184"/>
    </source>
</evidence>
<dbReference type="InterPro" id="IPR020097">
    <property type="entry name" value="PsdUridine_synth_TruA_a/b_dom"/>
</dbReference>
<evidence type="ECO:0000256" key="10">
    <source>
        <dbReference type="ARBA" id="ARBA00053709"/>
    </source>
</evidence>
<accession>A0A813WBT6</accession>
<dbReference type="InterPro" id="IPR001406">
    <property type="entry name" value="PsdUridine_synth_TruA"/>
</dbReference>
<dbReference type="PANTHER" id="PTHR11142:SF4">
    <property type="entry name" value="PSEUDOURIDYLATE SYNTHASE 1 HOMOLOG"/>
    <property type="match status" value="1"/>
</dbReference>
<dbReference type="GO" id="GO:0006397">
    <property type="term" value="P:mRNA processing"/>
    <property type="evidence" value="ECO:0007669"/>
    <property type="project" value="UniProtKB-KW"/>
</dbReference>
<keyword evidence="7" id="KW-0539">Nucleus</keyword>
<dbReference type="GO" id="GO:1990481">
    <property type="term" value="P:mRNA pseudouridine synthesis"/>
    <property type="evidence" value="ECO:0007669"/>
    <property type="project" value="TreeGrafter"/>
</dbReference>
<dbReference type="Pfam" id="PF01416">
    <property type="entry name" value="PseudoU_synth_1"/>
    <property type="match status" value="1"/>
</dbReference>
<comment type="catalytic activity">
    <reaction evidence="1">
        <text>a uridine in mRNA = a pseudouridine in mRNA</text>
        <dbReference type="Rhea" id="RHEA:56644"/>
        <dbReference type="Rhea" id="RHEA-COMP:14658"/>
        <dbReference type="Rhea" id="RHEA-COMP:14659"/>
        <dbReference type="ChEBI" id="CHEBI:65314"/>
        <dbReference type="ChEBI" id="CHEBI:65315"/>
    </reaction>
</comment>
<dbReference type="InterPro" id="IPR041708">
    <property type="entry name" value="PUS1/PUS2-like"/>
</dbReference>
<sequence length="503" mass="57074">MLSPSRSSAQAILKTVVTTASTVIQENASTSVEHKEELNDADDSEPLKKKFKDDSETEVESSLATTTTTHVRQRLPKKRKACVSFGYCGAGYFGLQRNAKDKVHRTIEDELVEAFVKVGAIPQAHADDMSKMAFQRAARTDKGVSAVANLVSLKLVPMDNLTKLVNEQLPKQIRMFGVKRVAASFNSKNSCDARTYIYILPTYAFCPVEEITKESYRVTPEVLQLAKDVASEYLGSHNFHNFTSGKKFTDPSARRHILTINIADPYIREDVEFTTITIKGQSFMLHQIRKMISLIIAIVRGIASRDTIQRAYNADKIDIPKAPPLGLVLQKLHYDRYDKKFGSDGQHDALTWNEVENEVNNFKEETIIPHIVKREIADKSMFSWLFFGPMLSRYEHSSPYFSIVTYIIPTLLGRLRHLPFVEKMLENALIYEVCIFFFAHLPIVCVMFKWLAFLPCHHFDQLLPFYPPGAYTGVGRGLYLLQQQQGKSAKLDEEEDEDNGVEE</sequence>
<evidence type="ECO:0000256" key="13">
    <source>
        <dbReference type="ARBA" id="ARBA00068582"/>
    </source>
</evidence>
<comment type="function">
    <text evidence="10">Pseudouridylate synthase that catalyzes pseudouridylation of tRNAs and mRNAs. Acts on positions 27/28 in the anticodon stem and also positions 34 and 36 in the anticodon of an intron containing tRNA. Also catalyzes pseudouridylation of mRNAs: mediates pseudouridylation of mRNAs with the consensus sequence 5'-UGUAG-3'. Acts as a regulator of pre-mRNA splicing by mediating pseudouridylation of pre-mRNAs at locations associated with alternatively spliced regions. Pseudouridylation of pre-mRNAs near splice sites directly regulates mRNA splicing and mRNA 3'-end processing. Involved in regulation of nuclear receptor activity through pseudouridylation of SRA1 mRNA.</text>
</comment>
<evidence type="ECO:0000256" key="15">
    <source>
        <dbReference type="ARBA" id="ARBA00079087"/>
    </source>
</evidence>
<organism evidence="22 23">
    <name type="scientific">Adineta ricciae</name>
    <name type="common">Rotifer</name>
    <dbReference type="NCBI Taxonomy" id="249248"/>
    <lineage>
        <taxon>Eukaryota</taxon>
        <taxon>Metazoa</taxon>
        <taxon>Spiralia</taxon>
        <taxon>Gnathifera</taxon>
        <taxon>Rotifera</taxon>
        <taxon>Eurotatoria</taxon>
        <taxon>Bdelloidea</taxon>
        <taxon>Adinetida</taxon>
        <taxon>Adinetidae</taxon>
        <taxon>Adineta</taxon>
    </lineage>
</organism>
<comment type="catalytic activity">
    <reaction evidence="9">
        <text>uridine(38/39/40) in tRNA = pseudouridine(38/39/40) in tRNA</text>
        <dbReference type="Rhea" id="RHEA:22376"/>
        <dbReference type="Rhea" id="RHEA-COMP:10085"/>
        <dbReference type="Rhea" id="RHEA-COMP:10087"/>
        <dbReference type="ChEBI" id="CHEBI:65314"/>
        <dbReference type="ChEBI" id="CHEBI:65315"/>
        <dbReference type="EC" id="5.4.99.12"/>
    </reaction>
</comment>
<evidence type="ECO:0000259" key="21">
    <source>
        <dbReference type="Pfam" id="PF01416"/>
    </source>
</evidence>
<dbReference type="CDD" id="cd02568">
    <property type="entry name" value="PseudoU_synth_PUS1_PUS2"/>
    <property type="match status" value="1"/>
</dbReference>
<keyword evidence="5" id="KW-0819">tRNA processing</keyword>
<dbReference type="EMBL" id="CAJNOJ010000022">
    <property type="protein sequence ID" value="CAF0852803.1"/>
    <property type="molecule type" value="Genomic_DNA"/>
</dbReference>
<evidence type="ECO:0000256" key="11">
    <source>
        <dbReference type="ARBA" id="ARBA00064589"/>
    </source>
</evidence>
<dbReference type="Gene3D" id="3.30.70.660">
    <property type="entry name" value="Pseudouridine synthase I, catalytic domain, C-terminal subdomain"/>
    <property type="match status" value="1"/>
</dbReference>
<feature type="domain" description="Pseudouridine synthase I TruA alpha/beta" evidence="21">
    <location>
        <begin position="230"/>
        <end position="335"/>
    </location>
</feature>
<dbReference type="SUPFAM" id="SSF55120">
    <property type="entry name" value="Pseudouridine synthase"/>
    <property type="match status" value="1"/>
</dbReference>
<dbReference type="GO" id="GO:0003723">
    <property type="term" value="F:RNA binding"/>
    <property type="evidence" value="ECO:0007669"/>
    <property type="project" value="InterPro"/>
</dbReference>
<dbReference type="GO" id="GO:0005634">
    <property type="term" value="C:nucleus"/>
    <property type="evidence" value="ECO:0007669"/>
    <property type="project" value="UniProtKB-SubCell"/>
</dbReference>
<dbReference type="InterPro" id="IPR020103">
    <property type="entry name" value="PsdUridine_synth_cat_dom_sf"/>
</dbReference>